<organism evidence="1 2">
    <name type="scientific">Paractinoplanes hotanensis</name>
    <dbReference type="NCBI Taxonomy" id="2906497"/>
    <lineage>
        <taxon>Bacteria</taxon>
        <taxon>Bacillati</taxon>
        <taxon>Actinomycetota</taxon>
        <taxon>Actinomycetes</taxon>
        <taxon>Micromonosporales</taxon>
        <taxon>Micromonosporaceae</taxon>
        <taxon>Paractinoplanes</taxon>
    </lineage>
</organism>
<keyword evidence="2" id="KW-1185">Reference proteome</keyword>
<gene>
    <name evidence="1" type="ORF">LXN57_20395</name>
</gene>
<evidence type="ECO:0008006" key="3">
    <source>
        <dbReference type="Google" id="ProtNLM"/>
    </source>
</evidence>
<dbReference type="Proteomes" id="UP001523216">
    <property type="component" value="Unassembled WGS sequence"/>
</dbReference>
<dbReference type="PROSITE" id="PS51257">
    <property type="entry name" value="PROKAR_LIPOPROTEIN"/>
    <property type="match status" value="1"/>
</dbReference>
<protein>
    <recommendedName>
        <fullName evidence="3">Lipoprotein</fullName>
    </recommendedName>
</protein>
<evidence type="ECO:0000313" key="1">
    <source>
        <dbReference type="EMBL" id="MCM4079942.1"/>
    </source>
</evidence>
<sequence>MSTVPRLTLAGLAVLSTALLGTSGCGELDEASAAPLTRENLITETAGQLAAGAALSYTAKYQVAGGETATVSRAQKPARASYVYPGGRLITTTTVTIRCAGNSCTSTTADPAAAAALAAAPLISPEAVQAMLATAALDPGVQTDQHDTTITGRHATCLTLRQVHGTPTPTFDLCVTNEGILASFAATIDGERIDQALTAYSETVPPDAFLVPTGATLADESANTK</sequence>
<evidence type="ECO:0000313" key="2">
    <source>
        <dbReference type="Proteomes" id="UP001523216"/>
    </source>
</evidence>
<comment type="caution">
    <text evidence="1">The sequence shown here is derived from an EMBL/GenBank/DDBJ whole genome shotgun (WGS) entry which is preliminary data.</text>
</comment>
<name>A0ABT0Y1N9_9ACTN</name>
<accession>A0ABT0Y1N9</accession>
<dbReference type="RefSeq" id="WP_251799752.1">
    <property type="nucleotide sequence ID" value="NZ_JAMQOL010000026.1"/>
</dbReference>
<dbReference type="EMBL" id="JAMQOL010000026">
    <property type="protein sequence ID" value="MCM4079942.1"/>
    <property type="molecule type" value="Genomic_DNA"/>
</dbReference>
<proteinExistence type="predicted"/>
<reference evidence="1 2" key="1">
    <citation type="submission" date="2022-06" db="EMBL/GenBank/DDBJ databases">
        <title>Actinoplanes abujensis sp. nov., isolated from Nigerian arid soil.</title>
        <authorList>
            <person name="Ding P."/>
        </authorList>
    </citation>
    <scope>NUCLEOTIDE SEQUENCE [LARGE SCALE GENOMIC DNA]</scope>
    <source>
        <strain evidence="2">TRM88002</strain>
    </source>
</reference>